<dbReference type="SUPFAM" id="SSF56300">
    <property type="entry name" value="Metallo-dependent phosphatases"/>
    <property type="match status" value="1"/>
</dbReference>
<sequence length="472" mass="51354">MTILRAAFQPVRLLFNGGDNMLGRSVQLTMPFQVEGGEEITDSAPAIYYLQLATGHPSTKAGTFELPEIRKMNSDGSYLWGEYLGTPIDPPPDIRFLNLENAVTDTIDNADIPVNKGINYHMDTRNLETAFKAYAYEPHTGEPGGDRAGGGEEDCIPYAVVFSNNHAMDFGRKAFEEETLPSLRGGKLPGRAAVVGAGTNLQDASRPVQFDLPQKGAKVELFAFATGCSGTPLDWSASGERSGLVLLPALTSPESVQRAFLIIEKAIRESEGGKGGEGKALRVVSIHWGPNWAYRNAKGDEEVDGQPFRRELARMLVDRLGVDCIYGHSSHHVRGMEVYKGKAILYGTGDFINDYEGFSNSGDEAFIRHSALFLLDVDPSSGNVCSVRLVPFFIDRLSLRRLRRETMQWDPQLASLVEAPDVDAFCAFLNRMSEKDAGKGGCPVVLKVKEKDKGVGGGPILCCDIATDKPSG</sequence>
<dbReference type="SMART" id="SM00854">
    <property type="entry name" value="PGA_cap"/>
    <property type="match status" value="1"/>
</dbReference>
<dbReference type="AlphaFoldDB" id="A0A0G4FH40"/>
<dbReference type="PANTHER" id="PTHR33393:SF11">
    <property type="entry name" value="POLYGLUTAMINE SYNTHESIS ACCESSORY PROTEIN RV0574C-RELATED"/>
    <property type="match status" value="1"/>
</dbReference>
<name>A0A0G4FH40_9ALVE</name>
<dbReference type="Pfam" id="PF09587">
    <property type="entry name" value="PGA_cap"/>
    <property type="match status" value="1"/>
</dbReference>
<evidence type="ECO:0000259" key="2">
    <source>
        <dbReference type="SMART" id="SM00854"/>
    </source>
</evidence>
<accession>A0A0G4FH40</accession>
<feature type="domain" description="Capsule synthesis protein CapA" evidence="2">
    <location>
        <begin position="71"/>
        <end position="355"/>
    </location>
</feature>
<dbReference type="VEuPathDB" id="CryptoDB:Cvel_16976"/>
<evidence type="ECO:0000256" key="1">
    <source>
        <dbReference type="ARBA" id="ARBA00005662"/>
    </source>
</evidence>
<reference evidence="3" key="1">
    <citation type="submission" date="2014-11" db="EMBL/GenBank/DDBJ databases">
        <authorList>
            <person name="Otto D Thomas"/>
            <person name="Naeem Raeece"/>
        </authorList>
    </citation>
    <scope>NUCLEOTIDE SEQUENCE</scope>
</reference>
<proteinExistence type="inferred from homology"/>
<gene>
    <name evidence="3" type="ORF">Cvel_16976</name>
</gene>
<dbReference type="InterPro" id="IPR052169">
    <property type="entry name" value="CW_Biosynth-Accessory"/>
</dbReference>
<organism evidence="3">
    <name type="scientific">Chromera velia CCMP2878</name>
    <dbReference type="NCBI Taxonomy" id="1169474"/>
    <lineage>
        <taxon>Eukaryota</taxon>
        <taxon>Sar</taxon>
        <taxon>Alveolata</taxon>
        <taxon>Colpodellida</taxon>
        <taxon>Chromeraceae</taxon>
        <taxon>Chromera</taxon>
    </lineage>
</organism>
<protein>
    <recommendedName>
        <fullName evidence="2">Capsule synthesis protein CapA domain-containing protein</fullName>
    </recommendedName>
</protein>
<dbReference type="InterPro" id="IPR019079">
    <property type="entry name" value="Capsule_synth_CapA"/>
</dbReference>
<comment type="similarity">
    <text evidence="1">Belongs to the CapA family.</text>
</comment>
<dbReference type="EMBL" id="CDMZ01000367">
    <property type="protein sequence ID" value="CEM12780.1"/>
    <property type="molecule type" value="Genomic_DNA"/>
</dbReference>
<dbReference type="PANTHER" id="PTHR33393">
    <property type="entry name" value="POLYGLUTAMINE SYNTHESIS ACCESSORY PROTEIN RV0574C-RELATED"/>
    <property type="match status" value="1"/>
</dbReference>
<evidence type="ECO:0000313" key="3">
    <source>
        <dbReference type="EMBL" id="CEM12780.1"/>
    </source>
</evidence>
<dbReference type="InterPro" id="IPR029052">
    <property type="entry name" value="Metallo-depent_PP-like"/>
</dbReference>